<dbReference type="InterPro" id="IPR006685">
    <property type="entry name" value="MscS_channel_2nd"/>
</dbReference>
<evidence type="ECO:0000256" key="2">
    <source>
        <dbReference type="ARBA" id="ARBA00008017"/>
    </source>
</evidence>
<dbReference type="InterPro" id="IPR023408">
    <property type="entry name" value="MscS_beta-dom_sf"/>
</dbReference>
<dbReference type="InterPro" id="IPR049142">
    <property type="entry name" value="MS_channel_1st"/>
</dbReference>
<dbReference type="AlphaFoldDB" id="A0A850H5U8"/>
<evidence type="ECO:0000256" key="1">
    <source>
        <dbReference type="ARBA" id="ARBA00004651"/>
    </source>
</evidence>
<reference evidence="12 13" key="1">
    <citation type="submission" date="2020-06" db="EMBL/GenBank/DDBJ databases">
        <title>Altererythrobacter sp. HHU K3-1.</title>
        <authorList>
            <person name="Zhang D."/>
            <person name="Xue H."/>
        </authorList>
    </citation>
    <scope>NUCLEOTIDE SEQUENCE [LARGE SCALE GENOMIC DNA]</scope>
    <source>
        <strain evidence="12 13">HHU K3-1</strain>
    </source>
</reference>
<dbReference type="GO" id="GO:0005886">
    <property type="term" value="C:plasma membrane"/>
    <property type="evidence" value="ECO:0007669"/>
    <property type="project" value="UniProtKB-SubCell"/>
</dbReference>
<dbReference type="Gene3D" id="2.30.30.60">
    <property type="match status" value="1"/>
</dbReference>
<dbReference type="Gene3D" id="1.10.287.1260">
    <property type="match status" value="1"/>
</dbReference>
<evidence type="ECO:0000256" key="3">
    <source>
        <dbReference type="ARBA" id="ARBA00022475"/>
    </source>
</evidence>
<dbReference type="SUPFAM" id="SSF82861">
    <property type="entry name" value="Mechanosensitive channel protein MscS (YggB), transmembrane region"/>
    <property type="match status" value="1"/>
</dbReference>
<dbReference type="PANTHER" id="PTHR30347:SF1">
    <property type="entry name" value="MECHANOSENSITIVE CHANNEL MSCK"/>
    <property type="match status" value="1"/>
</dbReference>
<keyword evidence="5 8" id="KW-1133">Transmembrane helix</keyword>
<comment type="subcellular location">
    <subcellularLocation>
        <location evidence="1">Cell membrane</location>
        <topology evidence="1">Multi-pass membrane protein</topology>
    </subcellularLocation>
</comment>
<evidence type="ECO:0000256" key="4">
    <source>
        <dbReference type="ARBA" id="ARBA00022692"/>
    </source>
</evidence>
<evidence type="ECO:0000256" key="7">
    <source>
        <dbReference type="SAM" id="MobiDB-lite"/>
    </source>
</evidence>
<dbReference type="InterPro" id="IPR049278">
    <property type="entry name" value="MS_channel_C"/>
</dbReference>
<feature type="transmembrane region" description="Helical" evidence="8">
    <location>
        <begin position="73"/>
        <end position="93"/>
    </location>
</feature>
<keyword evidence="4 8" id="KW-0812">Transmembrane</keyword>
<keyword evidence="3" id="KW-1003">Cell membrane</keyword>
<feature type="region of interest" description="Disordered" evidence="7">
    <location>
        <begin position="1"/>
        <end position="30"/>
    </location>
</feature>
<dbReference type="EMBL" id="JABWGV010000006">
    <property type="protein sequence ID" value="NVD45867.1"/>
    <property type="molecule type" value="Genomic_DNA"/>
</dbReference>
<proteinExistence type="inferred from homology"/>
<protein>
    <submittedName>
        <fullName evidence="12">Mechanosensitive ion channel</fullName>
    </submittedName>
</protein>
<dbReference type="PANTHER" id="PTHR30347">
    <property type="entry name" value="POTASSIUM CHANNEL RELATED"/>
    <property type="match status" value="1"/>
</dbReference>
<organism evidence="12 13">
    <name type="scientific">Qipengyuania atrilutea</name>
    <dbReference type="NCBI Taxonomy" id="2744473"/>
    <lineage>
        <taxon>Bacteria</taxon>
        <taxon>Pseudomonadati</taxon>
        <taxon>Pseudomonadota</taxon>
        <taxon>Alphaproteobacteria</taxon>
        <taxon>Sphingomonadales</taxon>
        <taxon>Erythrobacteraceae</taxon>
        <taxon>Qipengyuania</taxon>
    </lineage>
</organism>
<name>A0A850H5U8_9SPHN</name>
<dbReference type="InterPro" id="IPR010920">
    <property type="entry name" value="LSM_dom_sf"/>
</dbReference>
<dbReference type="InterPro" id="IPR052702">
    <property type="entry name" value="MscS-like_channel"/>
</dbReference>
<evidence type="ECO:0000256" key="8">
    <source>
        <dbReference type="SAM" id="Phobius"/>
    </source>
</evidence>
<dbReference type="Pfam" id="PF00924">
    <property type="entry name" value="MS_channel_2nd"/>
    <property type="match status" value="1"/>
</dbReference>
<evidence type="ECO:0000313" key="13">
    <source>
        <dbReference type="Proteomes" id="UP000561438"/>
    </source>
</evidence>
<feature type="transmembrane region" description="Helical" evidence="8">
    <location>
        <begin position="114"/>
        <end position="137"/>
    </location>
</feature>
<evidence type="ECO:0000259" key="9">
    <source>
        <dbReference type="Pfam" id="PF00924"/>
    </source>
</evidence>
<sequence>MTAPSPPADLPEGESTPAPLEQAWSMAERAPESAVTAADGLRDAVSSQSDTVGSIVGSFDALAISFGDTRVSLWDGIVVLIIFSVILAIAWIINRMAKSAIRRITRLDMTQSLLIEKVVTIGIWAVAALMTIDLLGIDLTALAVFSGAFGLAIGFGLQKTFGNLIAGIILLMDRSIKPGDVIAVTDMAGNESFGQIRKIGIRAVSVTTRDQREYLIPNENLMINQVENWSYSSKNVRMQVEVGVSYNADLNLAEKLMLEAAGKVDRVLKVPPPTAWMSAYGDSSVNFVIQCWIQDPEEGVGNVRSAVLKNLWWLFKEHEVEIPFPQRDLNLRGNEQFDQLVAAIAQRVAAENPPKSDEASG</sequence>
<accession>A0A850H5U8</accession>
<dbReference type="Pfam" id="PF21082">
    <property type="entry name" value="MS_channel_3rd"/>
    <property type="match status" value="1"/>
</dbReference>
<comment type="similarity">
    <text evidence="2">Belongs to the MscS (TC 1.A.23) family.</text>
</comment>
<feature type="domain" description="Mechanosensitive ion channel MscS" evidence="9">
    <location>
        <begin position="160"/>
        <end position="230"/>
    </location>
</feature>
<dbReference type="RefSeq" id="WP_176268176.1">
    <property type="nucleotide sequence ID" value="NZ_JABWGV010000006.1"/>
</dbReference>
<dbReference type="Proteomes" id="UP000561438">
    <property type="component" value="Unassembled WGS sequence"/>
</dbReference>
<feature type="transmembrane region" description="Helical" evidence="8">
    <location>
        <begin position="143"/>
        <end position="171"/>
    </location>
</feature>
<dbReference type="GO" id="GO:0008381">
    <property type="term" value="F:mechanosensitive monoatomic ion channel activity"/>
    <property type="evidence" value="ECO:0007669"/>
    <property type="project" value="UniProtKB-ARBA"/>
</dbReference>
<comment type="caution">
    <text evidence="12">The sequence shown here is derived from an EMBL/GenBank/DDBJ whole genome shotgun (WGS) entry which is preliminary data.</text>
</comment>
<evidence type="ECO:0000259" key="10">
    <source>
        <dbReference type="Pfam" id="PF21082"/>
    </source>
</evidence>
<evidence type="ECO:0000256" key="5">
    <source>
        <dbReference type="ARBA" id="ARBA00022989"/>
    </source>
</evidence>
<feature type="domain" description="Mechanosensitive ion channel MscS C-terminal" evidence="10">
    <location>
        <begin position="240"/>
        <end position="322"/>
    </location>
</feature>
<dbReference type="InterPro" id="IPR011066">
    <property type="entry name" value="MscS_channel_C_sf"/>
</dbReference>
<gene>
    <name evidence="12" type="ORF">HUV48_12705</name>
</gene>
<feature type="domain" description="Mechanosensitive ion channel transmembrane helices 2/3" evidence="11">
    <location>
        <begin position="117"/>
        <end position="158"/>
    </location>
</feature>
<dbReference type="SUPFAM" id="SSF82689">
    <property type="entry name" value="Mechanosensitive channel protein MscS (YggB), C-terminal domain"/>
    <property type="match status" value="1"/>
</dbReference>
<dbReference type="SUPFAM" id="SSF50182">
    <property type="entry name" value="Sm-like ribonucleoproteins"/>
    <property type="match status" value="1"/>
</dbReference>
<dbReference type="Gene3D" id="3.30.70.100">
    <property type="match status" value="1"/>
</dbReference>
<keyword evidence="13" id="KW-1185">Reference proteome</keyword>
<dbReference type="InterPro" id="IPR011014">
    <property type="entry name" value="MscS_channel_TM-2"/>
</dbReference>
<evidence type="ECO:0000256" key="6">
    <source>
        <dbReference type="ARBA" id="ARBA00023136"/>
    </source>
</evidence>
<keyword evidence="6 8" id="KW-0472">Membrane</keyword>
<dbReference type="Pfam" id="PF21088">
    <property type="entry name" value="MS_channel_1st"/>
    <property type="match status" value="1"/>
</dbReference>
<evidence type="ECO:0000259" key="11">
    <source>
        <dbReference type="Pfam" id="PF21088"/>
    </source>
</evidence>
<evidence type="ECO:0000313" key="12">
    <source>
        <dbReference type="EMBL" id="NVD45867.1"/>
    </source>
</evidence>